<accession>A0AC61PJN0</accession>
<proteinExistence type="predicted"/>
<reference evidence="1" key="1">
    <citation type="submission" date="2017-04" db="EMBL/GenBank/DDBJ databases">
        <authorList>
            <person name="Varghese N."/>
            <person name="Submissions S."/>
        </authorList>
    </citation>
    <scope>NUCLEOTIDE SEQUENCE</scope>
    <source>
        <strain evidence="1">WTE2008</strain>
    </source>
</reference>
<sequence length="270" mass="29146">MICPNCQAENDSFASTCHACGAPLEQAGRAASPEAVKAVTTTGLVLGKKARELRLNTPVDPHALISARAYNGTIAVVLLWGLLVNYLLCEFVGTSIFTVNPIVLLVGYMVLALCGIIISSRSRNPLISFLGYNLVVIPFGLVITLMVETYGGIGSKVVSDAFLYTLLISIGMMACVMIAPDFFSRLGGTLAGVLIGLIVCEILLLIFGVKQQITDWLVAGLFCLYIGYDIHRAQQFSFTLDNAVDSALDIYMDIANLFIRILSILGKRRD</sequence>
<name>A0AC61PJN0_9FIRM</name>
<keyword evidence="2" id="KW-1185">Reference proteome</keyword>
<dbReference type="Proteomes" id="UP000192328">
    <property type="component" value="Unassembled WGS sequence"/>
</dbReference>
<evidence type="ECO:0000313" key="1">
    <source>
        <dbReference type="EMBL" id="SMC49151.1"/>
    </source>
</evidence>
<organism evidence="1 2">
    <name type="scientific">Aristaeella lactis</name>
    <dbReference type="NCBI Taxonomy" id="3046383"/>
    <lineage>
        <taxon>Bacteria</taxon>
        <taxon>Bacillati</taxon>
        <taxon>Bacillota</taxon>
        <taxon>Clostridia</taxon>
        <taxon>Eubacteriales</taxon>
        <taxon>Aristaeellaceae</taxon>
        <taxon>Aristaeella</taxon>
    </lineage>
</organism>
<protein>
    <submittedName>
        <fullName evidence="1">Uncharacterized protein</fullName>
    </submittedName>
</protein>
<evidence type="ECO:0000313" key="2">
    <source>
        <dbReference type="Proteomes" id="UP000192328"/>
    </source>
</evidence>
<comment type="caution">
    <text evidence="1">The sequence shown here is derived from an EMBL/GenBank/DDBJ whole genome shotgun (WGS) entry which is preliminary data.</text>
</comment>
<gene>
    <name evidence="1" type="ORF">SAMN06297397_1042</name>
</gene>
<dbReference type="EMBL" id="FWXZ01000002">
    <property type="protein sequence ID" value="SMC49151.1"/>
    <property type="molecule type" value="Genomic_DNA"/>
</dbReference>